<keyword evidence="4 6" id="KW-0464">Manganese</keyword>
<feature type="binding site" evidence="6">
    <location>
        <position position="10"/>
    </location>
    <ligand>
        <name>Mn(2+)</name>
        <dbReference type="ChEBI" id="CHEBI:29035"/>
        <label>1</label>
    </ligand>
</feature>
<evidence type="ECO:0000259" key="8">
    <source>
        <dbReference type="Pfam" id="PF01676"/>
    </source>
</evidence>
<dbReference type="PIRSF" id="PIRSF001491">
    <property type="entry name" value="Ppentomutase"/>
    <property type="match status" value="1"/>
</dbReference>
<comment type="function">
    <text evidence="6">Isomerase that catalyzes the conversion of deoxy-ribose 1-phosphate (dRib-1-P) and ribose 1-phosphate (Rib-1-P) to deoxy-ribose 5-phosphate (dRib-5-P) and ribose 5-phosphate (Rib-5-P), respectively.</text>
</comment>
<dbReference type="GO" id="GO:0030145">
    <property type="term" value="F:manganese ion binding"/>
    <property type="evidence" value="ECO:0007669"/>
    <property type="project" value="UniProtKB-UniRule"/>
</dbReference>
<evidence type="ECO:0000256" key="5">
    <source>
        <dbReference type="ARBA" id="ARBA00023235"/>
    </source>
</evidence>
<dbReference type="GO" id="GO:0043094">
    <property type="term" value="P:metabolic compound salvage"/>
    <property type="evidence" value="ECO:0007669"/>
    <property type="project" value="UniProtKB-UniRule"/>
</dbReference>
<dbReference type="KEGG" id="gso:PH603_14315"/>
<evidence type="ECO:0000256" key="1">
    <source>
        <dbReference type="ARBA" id="ARBA00010373"/>
    </source>
</evidence>
<gene>
    <name evidence="6" type="primary">deoB</name>
    <name evidence="9" type="ORF">PH603_14315</name>
</gene>
<dbReference type="InterPro" id="IPR010045">
    <property type="entry name" value="DeoB"/>
</dbReference>
<evidence type="ECO:0000313" key="10">
    <source>
        <dbReference type="Proteomes" id="UP001217500"/>
    </source>
</evidence>
<dbReference type="InterPro" id="IPR017850">
    <property type="entry name" value="Alkaline_phosphatase_core_sf"/>
</dbReference>
<accession>A0AAE9XP20</accession>
<protein>
    <recommendedName>
        <fullName evidence="6 7">Phosphopentomutase</fullName>
        <ecNumber evidence="6 7">5.4.2.7</ecNumber>
    </recommendedName>
    <alternativeName>
        <fullName evidence="6">Phosphodeoxyribomutase</fullName>
    </alternativeName>
</protein>
<dbReference type="Pfam" id="PF01676">
    <property type="entry name" value="Metalloenzyme"/>
    <property type="match status" value="1"/>
</dbReference>
<evidence type="ECO:0000256" key="3">
    <source>
        <dbReference type="ARBA" id="ARBA00022723"/>
    </source>
</evidence>
<dbReference type="AlphaFoldDB" id="A0AAE9XP20"/>
<keyword evidence="5 6" id="KW-0413">Isomerase</keyword>
<comment type="similarity">
    <text evidence="1 6">Belongs to the phosphopentomutase family.</text>
</comment>
<dbReference type="EMBL" id="CP116805">
    <property type="protein sequence ID" value="WCL53711.1"/>
    <property type="molecule type" value="Genomic_DNA"/>
</dbReference>
<evidence type="ECO:0000256" key="4">
    <source>
        <dbReference type="ARBA" id="ARBA00023211"/>
    </source>
</evidence>
<feature type="binding site" evidence="6">
    <location>
        <position position="346"/>
    </location>
    <ligand>
        <name>Mn(2+)</name>
        <dbReference type="ChEBI" id="CHEBI:29035"/>
        <label>1</label>
    </ligand>
</feature>
<dbReference type="GO" id="GO:0008973">
    <property type="term" value="F:phosphopentomutase activity"/>
    <property type="evidence" value="ECO:0007669"/>
    <property type="project" value="UniProtKB-UniRule"/>
</dbReference>
<dbReference type="SUPFAM" id="SSF143856">
    <property type="entry name" value="DeoB insert domain-like"/>
    <property type="match status" value="1"/>
</dbReference>
<name>A0AAE9XP20_9PROT</name>
<organism evidence="9 10">
    <name type="scientific">Gimibacter soli</name>
    <dbReference type="NCBI Taxonomy" id="3024400"/>
    <lineage>
        <taxon>Bacteria</taxon>
        <taxon>Pseudomonadati</taxon>
        <taxon>Pseudomonadota</taxon>
        <taxon>Alphaproteobacteria</taxon>
        <taxon>Kordiimonadales</taxon>
        <taxon>Temperatibacteraceae</taxon>
        <taxon>Gimibacter</taxon>
    </lineage>
</organism>
<dbReference type="GO" id="GO:0009117">
    <property type="term" value="P:nucleotide metabolic process"/>
    <property type="evidence" value="ECO:0007669"/>
    <property type="project" value="UniProtKB-UniRule"/>
</dbReference>
<dbReference type="RefSeq" id="WP_289503249.1">
    <property type="nucleotide sequence ID" value="NZ_CP116805.1"/>
</dbReference>
<dbReference type="GO" id="GO:0005829">
    <property type="term" value="C:cytosol"/>
    <property type="evidence" value="ECO:0007669"/>
    <property type="project" value="TreeGrafter"/>
</dbReference>
<reference evidence="9" key="1">
    <citation type="submission" date="2023-01" db="EMBL/GenBank/DDBJ databases">
        <title>The genome sequence of Kordiimonadaceae bacterium 6D33.</title>
        <authorList>
            <person name="Liu Y."/>
        </authorList>
    </citation>
    <scope>NUCLEOTIDE SEQUENCE</scope>
    <source>
        <strain evidence="9">6D33</strain>
    </source>
</reference>
<evidence type="ECO:0000256" key="6">
    <source>
        <dbReference type="HAMAP-Rule" id="MF_00740"/>
    </source>
</evidence>
<dbReference type="CDD" id="cd16009">
    <property type="entry name" value="PPM"/>
    <property type="match status" value="1"/>
</dbReference>
<dbReference type="PANTHER" id="PTHR21110:SF0">
    <property type="entry name" value="PHOSPHOPENTOMUTASE"/>
    <property type="match status" value="1"/>
</dbReference>
<dbReference type="SUPFAM" id="SSF53649">
    <property type="entry name" value="Alkaline phosphatase-like"/>
    <property type="match status" value="1"/>
</dbReference>
<proteinExistence type="inferred from homology"/>
<dbReference type="InterPro" id="IPR006124">
    <property type="entry name" value="Metalloenzyme"/>
</dbReference>
<dbReference type="GO" id="GO:0000287">
    <property type="term" value="F:magnesium ion binding"/>
    <property type="evidence" value="ECO:0007669"/>
    <property type="project" value="UniProtKB-UniRule"/>
</dbReference>
<feature type="binding site" evidence="6">
    <location>
        <position position="347"/>
    </location>
    <ligand>
        <name>Mn(2+)</name>
        <dbReference type="ChEBI" id="CHEBI:29035"/>
        <label>1</label>
    </ligand>
</feature>
<comment type="pathway">
    <text evidence="6">Carbohydrate degradation; 2-deoxy-D-ribose 1-phosphate degradation; D-glyceraldehyde 3-phosphate and acetaldehyde from 2-deoxy-alpha-D-ribose 1-phosphate: step 1/2.</text>
</comment>
<dbReference type="PANTHER" id="PTHR21110">
    <property type="entry name" value="PHOSPHOPENTOMUTASE"/>
    <property type="match status" value="1"/>
</dbReference>
<feature type="binding site" evidence="6">
    <location>
        <position position="358"/>
    </location>
    <ligand>
        <name>Mn(2+)</name>
        <dbReference type="ChEBI" id="CHEBI:29035"/>
        <label>2</label>
    </ligand>
</feature>
<evidence type="ECO:0000256" key="7">
    <source>
        <dbReference type="NCBIfam" id="TIGR01696"/>
    </source>
</evidence>
<keyword evidence="2 6" id="KW-0963">Cytoplasm</keyword>
<feature type="domain" description="Metalloenzyme" evidence="8">
    <location>
        <begin position="3"/>
        <end position="397"/>
    </location>
</feature>
<dbReference type="InterPro" id="IPR024052">
    <property type="entry name" value="Phosphopentomutase_DeoB_cap_sf"/>
</dbReference>
<comment type="subcellular location">
    <subcellularLocation>
        <location evidence="6">Cytoplasm</location>
    </subcellularLocation>
</comment>
<dbReference type="NCBIfam" id="TIGR01696">
    <property type="entry name" value="deoB"/>
    <property type="match status" value="1"/>
</dbReference>
<feature type="binding site" evidence="6">
    <location>
        <position position="305"/>
    </location>
    <ligand>
        <name>Mn(2+)</name>
        <dbReference type="ChEBI" id="CHEBI:29035"/>
        <label>2</label>
    </ligand>
</feature>
<dbReference type="FunFam" id="3.30.70.1250:FF:000001">
    <property type="entry name" value="Phosphopentomutase"/>
    <property type="match status" value="1"/>
</dbReference>
<keyword evidence="3 6" id="KW-0479">Metal-binding</keyword>
<evidence type="ECO:0000256" key="2">
    <source>
        <dbReference type="ARBA" id="ARBA00022490"/>
    </source>
</evidence>
<keyword evidence="10" id="KW-1185">Reference proteome</keyword>
<dbReference type="NCBIfam" id="NF003766">
    <property type="entry name" value="PRK05362.1"/>
    <property type="match status" value="1"/>
</dbReference>
<dbReference type="Gene3D" id="3.40.720.10">
    <property type="entry name" value="Alkaline Phosphatase, subunit A"/>
    <property type="match status" value="1"/>
</dbReference>
<comment type="catalytic activity">
    <reaction evidence="6">
        <text>alpha-D-ribose 1-phosphate = D-ribose 5-phosphate</text>
        <dbReference type="Rhea" id="RHEA:18793"/>
        <dbReference type="ChEBI" id="CHEBI:57720"/>
        <dbReference type="ChEBI" id="CHEBI:78346"/>
        <dbReference type="EC" id="5.4.2.7"/>
    </reaction>
</comment>
<feature type="binding site" evidence="6">
    <location>
        <position position="310"/>
    </location>
    <ligand>
        <name>Mn(2+)</name>
        <dbReference type="ChEBI" id="CHEBI:29035"/>
        <label>2</label>
    </ligand>
</feature>
<dbReference type="Gene3D" id="3.30.70.1250">
    <property type="entry name" value="Phosphopentomutase"/>
    <property type="match status" value="1"/>
</dbReference>
<sequence>MARAFILVLDSFGIGAAPDAAKFGDVGADTLGHIADWCAAGNTGKERPEAGPLHLPNLTRLGLGAAAALATGKVPTGLETDGSGHTGLYAALAEQSFGKDTPSGHWEMAGVPVRFDWGYFGHDYPSFPKELTDALIERCGLPGVLGNKHASGTVIIEELGDEHVKTGMPIVYTSADSVFQIAAHEEAFGLDRLYEVCDVARELVDPYNIGRVIARPFVGTSGNYERTGNRRDLAVPPPAPTLLDKLTAEGRAVISVGKIADIFAHQGISKKIKATGNPALFEATLKQVAEAPEGSLTFVNFVDFDQNFGHRRNVAGYAAALEYFDRRLPELTANMRPGDIVVMSADHGCDPTWPGSDHTREHVPFIAFGAGVKPGSGGVRDSFADLGQTVAAHLGIKALDEGQVILPLH</sequence>
<comment type="catalytic activity">
    <reaction evidence="6">
        <text>2-deoxy-alpha-D-ribose 1-phosphate = 2-deoxy-D-ribose 5-phosphate</text>
        <dbReference type="Rhea" id="RHEA:27658"/>
        <dbReference type="ChEBI" id="CHEBI:57259"/>
        <dbReference type="ChEBI" id="CHEBI:62877"/>
        <dbReference type="EC" id="5.4.2.7"/>
    </reaction>
</comment>
<dbReference type="Proteomes" id="UP001217500">
    <property type="component" value="Chromosome"/>
</dbReference>
<dbReference type="HAMAP" id="MF_00740">
    <property type="entry name" value="Phosphopentomut"/>
    <property type="match status" value="1"/>
</dbReference>
<dbReference type="GO" id="GO:0006018">
    <property type="term" value="P:2-deoxyribose 1-phosphate catabolic process"/>
    <property type="evidence" value="ECO:0007669"/>
    <property type="project" value="UniProtKB-UniRule"/>
</dbReference>
<evidence type="ECO:0000313" key="9">
    <source>
        <dbReference type="EMBL" id="WCL53711.1"/>
    </source>
</evidence>
<comment type="cofactor">
    <cofactor evidence="6">
        <name>Mn(2+)</name>
        <dbReference type="ChEBI" id="CHEBI:29035"/>
    </cofactor>
    <text evidence="6">Binds 2 manganese ions.</text>
</comment>
<dbReference type="EC" id="5.4.2.7" evidence="6 7"/>